<name>A0A1B6NWE5_9ZZZZ</name>
<comment type="caution">
    <text evidence="1">The sequence shown here is derived from an EMBL/GenBank/DDBJ whole genome shotgun (WGS) entry which is preliminary data.</text>
</comment>
<protein>
    <submittedName>
        <fullName evidence="1">Uncharacterized protein</fullName>
    </submittedName>
</protein>
<gene>
    <name evidence="1" type="ORF">MGSAQ_000842</name>
</gene>
<sequence>TQVLRLATQMAGISYAQIPA</sequence>
<evidence type="ECO:0000313" key="1">
    <source>
        <dbReference type="EMBL" id="KTF07661.1"/>
    </source>
</evidence>
<dbReference type="EMBL" id="AYSL01000408">
    <property type="protein sequence ID" value="KTF07661.1"/>
    <property type="molecule type" value="Genomic_DNA"/>
</dbReference>
<feature type="non-terminal residue" evidence="1">
    <location>
        <position position="1"/>
    </location>
</feature>
<reference evidence="1" key="1">
    <citation type="submission" date="2013-11" db="EMBL/GenBank/DDBJ databases">
        <title>Microbial diversity, functional groups and degradation webs in Northern and Southern Mediterranean and Red Sea marine crude oil polluted sites.</title>
        <authorList>
            <person name="Daffonchio D."/>
            <person name="Mapelli F."/>
            <person name="Ferrer M."/>
            <person name="Richter M."/>
            <person name="Cherif A."/>
            <person name="Malkawi H.I."/>
            <person name="Yakimov M.M."/>
            <person name="Abdel-Fattah Y.R."/>
            <person name="Blaghen M."/>
            <person name="Golyshin P.N."/>
            <person name="Kalogerakis N."/>
            <person name="Boon N."/>
            <person name="Magagnini M."/>
            <person name="Fava F."/>
        </authorList>
    </citation>
    <scope>NUCLEOTIDE SEQUENCE</scope>
</reference>
<organism evidence="1">
    <name type="scientific">marine sediment metagenome</name>
    <dbReference type="NCBI Taxonomy" id="412755"/>
    <lineage>
        <taxon>unclassified sequences</taxon>
        <taxon>metagenomes</taxon>
        <taxon>ecological metagenomes</taxon>
    </lineage>
</organism>
<accession>A0A1B6NWE5</accession>
<dbReference type="AlphaFoldDB" id="A0A1B6NWE5"/>
<proteinExistence type="predicted"/>